<dbReference type="GO" id="GO:0032977">
    <property type="term" value="F:membrane insertase activity"/>
    <property type="evidence" value="ECO:0007669"/>
    <property type="project" value="InterPro"/>
</dbReference>
<dbReference type="GO" id="GO:0005886">
    <property type="term" value="C:plasma membrane"/>
    <property type="evidence" value="ECO:0007669"/>
    <property type="project" value="TreeGrafter"/>
</dbReference>
<dbReference type="AlphaFoldDB" id="A0A1G1Y287"/>
<comment type="subcellular location">
    <subcellularLocation>
        <location evidence="1 5">Membrane</location>
        <topology evidence="1 5">Multi-pass membrane protein</topology>
    </subcellularLocation>
</comment>
<dbReference type="PANTHER" id="PTHR12428">
    <property type="entry name" value="OXA1"/>
    <property type="match status" value="1"/>
</dbReference>
<name>A0A1G1Y287_9BACT</name>
<organism evidence="8 9">
    <name type="scientific">Candidatus Buchananbacteria bacterium RIFCSPHIGHO2_01_FULL_44_11</name>
    <dbReference type="NCBI Taxonomy" id="1797535"/>
    <lineage>
        <taxon>Bacteria</taxon>
        <taxon>Candidatus Buchananiibacteriota</taxon>
    </lineage>
</organism>
<gene>
    <name evidence="8" type="ORF">A2744_03320</name>
</gene>
<accession>A0A1G1Y287</accession>
<evidence type="ECO:0000256" key="1">
    <source>
        <dbReference type="ARBA" id="ARBA00004141"/>
    </source>
</evidence>
<dbReference type="PANTHER" id="PTHR12428:SF65">
    <property type="entry name" value="CYTOCHROME C OXIDASE ASSEMBLY PROTEIN COX18, MITOCHONDRIAL"/>
    <property type="match status" value="1"/>
</dbReference>
<feature type="transmembrane region" description="Helical" evidence="6">
    <location>
        <begin position="188"/>
        <end position="206"/>
    </location>
</feature>
<sequence length="248" mass="28643">MEILNLVWDQYLYIPLFNLLIWLYLNFSFFNLGIAVIILTIILRIVLLPLSYMTERAKIVRQQLDDKVDEIAIDFANDPVKKKLAIRRYLKTKRIHPWAKTLSLVIQGLVLVLLYQVFVGGINSQAKLHLLYASMARPDFINTNFLWFDISKTNLLAASIVAAYIFGEILIEQFEKKNKEKQNATRRELFYILFFPAGVFLTLALLPAVKSIFILTSLMFSTIISLITFSIVRAKKIAKPQGDKKMNH</sequence>
<feature type="transmembrane region" description="Helical" evidence="6">
    <location>
        <begin position="20"/>
        <end position="47"/>
    </location>
</feature>
<proteinExistence type="inferred from homology"/>
<dbReference type="GO" id="GO:0051205">
    <property type="term" value="P:protein insertion into membrane"/>
    <property type="evidence" value="ECO:0007669"/>
    <property type="project" value="TreeGrafter"/>
</dbReference>
<reference evidence="8 9" key="1">
    <citation type="journal article" date="2016" name="Nat. Commun.">
        <title>Thousands of microbial genomes shed light on interconnected biogeochemical processes in an aquifer system.</title>
        <authorList>
            <person name="Anantharaman K."/>
            <person name="Brown C.T."/>
            <person name="Hug L.A."/>
            <person name="Sharon I."/>
            <person name="Castelle C.J."/>
            <person name="Probst A.J."/>
            <person name="Thomas B.C."/>
            <person name="Singh A."/>
            <person name="Wilkins M.J."/>
            <person name="Karaoz U."/>
            <person name="Brodie E.L."/>
            <person name="Williams K.H."/>
            <person name="Hubbard S.S."/>
            <person name="Banfield J.F."/>
        </authorList>
    </citation>
    <scope>NUCLEOTIDE SEQUENCE [LARGE SCALE GENOMIC DNA]</scope>
</reference>
<evidence type="ECO:0000256" key="2">
    <source>
        <dbReference type="ARBA" id="ARBA00022692"/>
    </source>
</evidence>
<dbReference type="STRING" id="1797535.A2744_03320"/>
<evidence type="ECO:0000256" key="6">
    <source>
        <dbReference type="SAM" id="Phobius"/>
    </source>
</evidence>
<dbReference type="InterPro" id="IPR001708">
    <property type="entry name" value="YidC/ALB3/OXA1/COX18"/>
</dbReference>
<comment type="similarity">
    <text evidence="5">Belongs to the OXA1/ALB3/YidC family.</text>
</comment>
<evidence type="ECO:0000313" key="9">
    <source>
        <dbReference type="Proteomes" id="UP000178240"/>
    </source>
</evidence>
<dbReference type="Pfam" id="PF02096">
    <property type="entry name" value="60KD_IMP"/>
    <property type="match status" value="1"/>
</dbReference>
<keyword evidence="4 6" id="KW-0472">Membrane</keyword>
<protein>
    <recommendedName>
        <fullName evidence="7">Membrane insertase YidC/Oxa/ALB C-terminal domain-containing protein</fullName>
    </recommendedName>
</protein>
<keyword evidence="3 6" id="KW-1133">Transmembrane helix</keyword>
<feature type="transmembrane region" description="Helical" evidence="6">
    <location>
        <begin position="97"/>
        <end position="118"/>
    </location>
</feature>
<feature type="transmembrane region" description="Helical" evidence="6">
    <location>
        <begin position="145"/>
        <end position="167"/>
    </location>
</feature>
<keyword evidence="2 5" id="KW-0812">Transmembrane</keyword>
<dbReference type="InterPro" id="IPR028055">
    <property type="entry name" value="YidC/Oxa/ALB_C"/>
</dbReference>
<comment type="caution">
    <text evidence="8">The sequence shown here is derived from an EMBL/GenBank/DDBJ whole genome shotgun (WGS) entry which is preliminary data.</text>
</comment>
<dbReference type="EMBL" id="MHIE01000003">
    <property type="protein sequence ID" value="OGY46453.1"/>
    <property type="molecule type" value="Genomic_DNA"/>
</dbReference>
<evidence type="ECO:0000256" key="5">
    <source>
        <dbReference type="RuleBase" id="RU003945"/>
    </source>
</evidence>
<feature type="transmembrane region" description="Helical" evidence="6">
    <location>
        <begin position="212"/>
        <end position="232"/>
    </location>
</feature>
<feature type="domain" description="Membrane insertase YidC/Oxa/ALB C-terminal" evidence="7">
    <location>
        <begin position="33"/>
        <end position="227"/>
    </location>
</feature>
<evidence type="ECO:0000259" key="7">
    <source>
        <dbReference type="Pfam" id="PF02096"/>
    </source>
</evidence>
<evidence type="ECO:0000256" key="4">
    <source>
        <dbReference type="ARBA" id="ARBA00023136"/>
    </source>
</evidence>
<evidence type="ECO:0000313" key="8">
    <source>
        <dbReference type="EMBL" id="OGY46453.1"/>
    </source>
</evidence>
<evidence type="ECO:0000256" key="3">
    <source>
        <dbReference type="ARBA" id="ARBA00022989"/>
    </source>
</evidence>
<dbReference type="Proteomes" id="UP000178240">
    <property type="component" value="Unassembled WGS sequence"/>
</dbReference>